<organism evidence="7 8">
    <name type="scientific">Streptomyces spongiae</name>
    <dbReference type="NCBI Taxonomy" id="565072"/>
    <lineage>
        <taxon>Bacteria</taxon>
        <taxon>Bacillati</taxon>
        <taxon>Actinomycetota</taxon>
        <taxon>Actinomycetes</taxon>
        <taxon>Kitasatosporales</taxon>
        <taxon>Streptomycetaceae</taxon>
        <taxon>Streptomyces</taxon>
    </lineage>
</organism>
<dbReference type="OrthoDB" id="9771883at2"/>
<evidence type="ECO:0000259" key="5">
    <source>
        <dbReference type="Pfam" id="PF00725"/>
    </source>
</evidence>
<dbReference type="EMBL" id="VJZC01000222">
    <property type="protein sequence ID" value="MPY60560.1"/>
    <property type="molecule type" value="Genomic_DNA"/>
</dbReference>
<dbReference type="AlphaFoldDB" id="A0A5N8XM95"/>
<dbReference type="NCBIfam" id="NF005875">
    <property type="entry name" value="PRK07819.1"/>
    <property type="match status" value="1"/>
</dbReference>
<proteinExistence type="inferred from homology"/>
<feature type="domain" description="3-hydroxyacyl-CoA dehydrogenase C-terminal" evidence="5">
    <location>
        <begin position="191"/>
        <end position="287"/>
    </location>
</feature>
<dbReference type="GO" id="GO:0006635">
    <property type="term" value="P:fatty acid beta-oxidation"/>
    <property type="evidence" value="ECO:0007669"/>
    <property type="project" value="TreeGrafter"/>
</dbReference>
<gene>
    <name evidence="7" type="ORF">FNH08_26425</name>
</gene>
<dbReference type="Gene3D" id="3.40.50.720">
    <property type="entry name" value="NAD(P)-binding Rossmann-like Domain"/>
    <property type="match status" value="1"/>
</dbReference>
<evidence type="ECO:0000259" key="6">
    <source>
        <dbReference type="Pfam" id="PF02737"/>
    </source>
</evidence>
<dbReference type="RefSeq" id="WP_152774034.1">
    <property type="nucleotide sequence ID" value="NZ_VJZC01000222.1"/>
</dbReference>
<comment type="caution">
    <text evidence="7">The sequence shown here is derived from an EMBL/GenBank/DDBJ whole genome shotgun (WGS) entry which is preliminary data.</text>
</comment>
<evidence type="ECO:0000313" key="7">
    <source>
        <dbReference type="EMBL" id="MPY60560.1"/>
    </source>
</evidence>
<dbReference type="Pfam" id="PF02737">
    <property type="entry name" value="3HCDH_N"/>
    <property type="match status" value="1"/>
</dbReference>
<evidence type="ECO:0000256" key="2">
    <source>
        <dbReference type="ARBA" id="ARBA00009463"/>
    </source>
</evidence>
<dbReference type="FunFam" id="3.40.50.720:FF:000009">
    <property type="entry name" value="Fatty oxidation complex, alpha subunit"/>
    <property type="match status" value="1"/>
</dbReference>
<dbReference type="Proteomes" id="UP000400924">
    <property type="component" value="Unassembled WGS sequence"/>
</dbReference>
<dbReference type="InterPro" id="IPR036291">
    <property type="entry name" value="NAD(P)-bd_dom_sf"/>
</dbReference>
<dbReference type="GO" id="GO:0008691">
    <property type="term" value="F:3-hydroxybutyryl-CoA dehydrogenase activity"/>
    <property type="evidence" value="ECO:0007669"/>
    <property type="project" value="TreeGrafter"/>
</dbReference>
<name>A0A5N8XM95_9ACTN</name>
<dbReference type="InterPro" id="IPR008927">
    <property type="entry name" value="6-PGluconate_DH-like_C_sf"/>
</dbReference>
<dbReference type="InterPro" id="IPR013328">
    <property type="entry name" value="6PGD_dom2"/>
</dbReference>
<protein>
    <submittedName>
        <fullName evidence="7">3-hydroxybutyryl-CoA dehydrogenase</fullName>
    </submittedName>
</protein>
<keyword evidence="8" id="KW-1185">Reference proteome</keyword>
<evidence type="ECO:0000256" key="1">
    <source>
        <dbReference type="ARBA" id="ARBA00005086"/>
    </source>
</evidence>
<evidence type="ECO:0000313" key="8">
    <source>
        <dbReference type="Proteomes" id="UP000400924"/>
    </source>
</evidence>
<evidence type="ECO:0000256" key="4">
    <source>
        <dbReference type="PIRSR" id="PIRSR000105-1"/>
    </source>
</evidence>
<dbReference type="Pfam" id="PF00725">
    <property type="entry name" value="3HCDH"/>
    <property type="match status" value="1"/>
</dbReference>
<dbReference type="InterPro" id="IPR022694">
    <property type="entry name" value="3-OHacyl-CoA_DH"/>
</dbReference>
<feature type="site" description="Important for catalytic activity" evidence="4">
    <location>
        <position position="144"/>
    </location>
</feature>
<dbReference type="PIRSF" id="PIRSF000105">
    <property type="entry name" value="HCDH"/>
    <property type="match status" value="1"/>
</dbReference>
<dbReference type="GO" id="GO:0070403">
    <property type="term" value="F:NAD+ binding"/>
    <property type="evidence" value="ECO:0007669"/>
    <property type="project" value="InterPro"/>
</dbReference>
<dbReference type="PANTHER" id="PTHR48075">
    <property type="entry name" value="3-HYDROXYACYL-COA DEHYDROGENASE FAMILY PROTEIN"/>
    <property type="match status" value="1"/>
</dbReference>
<evidence type="ECO:0000256" key="3">
    <source>
        <dbReference type="ARBA" id="ARBA00023002"/>
    </source>
</evidence>
<accession>A0A5N8XM95</accession>
<reference evidence="7 8" key="1">
    <citation type="submission" date="2019-07" db="EMBL/GenBank/DDBJ databases">
        <title>New species of Amycolatopsis and Streptomyces.</title>
        <authorList>
            <person name="Duangmal K."/>
            <person name="Teo W.F.A."/>
            <person name="Lipun K."/>
        </authorList>
    </citation>
    <scope>NUCLEOTIDE SEQUENCE [LARGE SCALE GENOMIC DNA]</scope>
    <source>
        <strain evidence="7 8">NBRC 106415</strain>
    </source>
</reference>
<dbReference type="InterPro" id="IPR006176">
    <property type="entry name" value="3-OHacyl-CoA_DH_NAD-bd"/>
</dbReference>
<dbReference type="SUPFAM" id="SSF48179">
    <property type="entry name" value="6-phosphogluconate dehydrogenase C-terminal domain-like"/>
    <property type="match status" value="1"/>
</dbReference>
<comment type="similarity">
    <text evidence="2">Belongs to the 3-hydroxyacyl-CoA dehydrogenase family.</text>
</comment>
<dbReference type="SUPFAM" id="SSF51735">
    <property type="entry name" value="NAD(P)-binding Rossmann-fold domains"/>
    <property type="match status" value="1"/>
</dbReference>
<sequence length="289" mass="30885">MTTISRVGVLGCGLMGSGIAETVARSGLDVLVTEVTWTAVENGRRRIEGSLRRAVQRGRLTDDERALALSRLTYTTDLGDLADRELVIEATAEDRDLKRALFRDIDKVLSGTGTDAVLASNTSSIPLTDLATATGRPDRVVGLHFFNPVPVQALVEVIPALTTSTDTLDRARRFAADQLGKTVVQAPDQAGFIVNALLVPYLLAAVRMVQAGTATAADIDHGMELGCAHPMGPLRLLDLIGLDTAQAIAESLYEEHAEPLYAPPPLLRRMVAAGQLGRKSGQGFYAYPL</sequence>
<keyword evidence="3" id="KW-0560">Oxidoreductase</keyword>
<dbReference type="PANTHER" id="PTHR48075:SF9">
    <property type="entry name" value="3-HYDROXYBUTYRYL-COA DEHYDROGENASE"/>
    <property type="match status" value="1"/>
</dbReference>
<dbReference type="Gene3D" id="1.10.1040.10">
    <property type="entry name" value="N-(1-d-carboxylethyl)-l-norvaline Dehydrogenase, domain 2"/>
    <property type="match status" value="1"/>
</dbReference>
<dbReference type="InterPro" id="IPR006108">
    <property type="entry name" value="3HC_DH_C"/>
</dbReference>
<comment type="pathway">
    <text evidence="1">Lipid metabolism; butanoate metabolism.</text>
</comment>
<feature type="domain" description="3-hydroxyacyl-CoA dehydrogenase NAD binding" evidence="6">
    <location>
        <begin position="7"/>
        <end position="187"/>
    </location>
</feature>